<evidence type="ECO:0000259" key="10">
    <source>
        <dbReference type="Pfam" id="PF01757"/>
    </source>
</evidence>
<keyword evidence="2" id="KW-1003">Cell membrane</keyword>
<dbReference type="GO" id="GO:0005886">
    <property type="term" value="C:plasma membrane"/>
    <property type="evidence" value="ECO:0007669"/>
    <property type="project" value="UniProtKB-SubCell"/>
</dbReference>
<gene>
    <name evidence="11" type="ORF">UFOPK1493_02498</name>
</gene>
<dbReference type="GO" id="GO:0009103">
    <property type="term" value="P:lipopolysaccharide biosynthetic process"/>
    <property type="evidence" value="ECO:0007669"/>
    <property type="project" value="TreeGrafter"/>
</dbReference>
<feature type="transmembrane region" description="Helical" evidence="9">
    <location>
        <begin position="282"/>
        <end position="302"/>
    </location>
</feature>
<evidence type="ECO:0000256" key="4">
    <source>
        <dbReference type="ARBA" id="ARBA00022692"/>
    </source>
</evidence>
<accession>A0A6J6EBC7</accession>
<keyword evidence="4 9" id="KW-0812">Transmembrane</keyword>
<sequence length="729" mass="77474">MGYQPSLDGVRAISVVAVLLYHAGFSWLHGGFLGVEVFFVVSGFLITSLLLDERERHGRVSLGQFWIRRARRLLPALVLVLVAVGVYAALWGSAQMQSDLRRDYPWSILYAANWGQIVGGAQYFGNLSPLRHLWSLAVEEQWYVVWPLLFLGLAALARSLRVRAAIVGAAALGVIVLTWWLARAPQLTDDRVNLLYLSTFTRASGLLLGAAAAFVWRPWRSARPQPSARAGLDPDAGGAAPLPPVGPTRVGWAVDLAAVVAVAVLLWSFVAATLTDRALYRWQLPVVSVASLVLVLAVVHPSSRLARPVFALRPLVEIGKRSYGLYLWSWPVSVVCEAYAGEWAPFVLAMAITVVLSELSYRFVETPIRHGALGRWFAGVRSTHWRTTTLAGGVAVAALVVPLGAFFASAEHVDPAAGGADAVFVLDTAALADTGLAAGAAPASSTPVTSATGPVATQATPPPSPAPEPLLGSAIGSSTDPAVASTVAETVPVSSAPPVTAPVLPRRVVVVGDSMANSLAINLPDGIESAFGIANGSVEGCSVYTDGNVRSARSFSRSFVNCEGWTDRWARAARESEAELALVVLGAWDVFDVEVDGTLVPFASPEGDARFLTGLQQGIDALVAEGVHVGLLEIACMRPQDVKGAGVPALPERGDDARVAHLNDLMRELAAQQPEHVTFVPGPVQWCTDEAVSSDLGYRWDGVHVYKPGANLIYTTIAPTLLRIPLPPR</sequence>
<dbReference type="InterPro" id="IPR002656">
    <property type="entry name" value="Acyl_transf_3_dom"/>
</dbReference>
<organism evidence="11">
    <name type="scientific">freshwater metagenome</name>
    <dbReference type="NCBI Taxonomy" id="449393"/>
    <lineage>
        <taxon>unclassified sequences</taxon>
        <taxon>metagenomes</taxon>
        <taxon>ecological metagenomes</taxon>
    </lineage>
</organism>
<keyword evidence="7" id="KW-0012">Acyltransferase</keyword>
<feature type="compositionally biased region" description="Low complexity" evidence="8">
    <location>
        <begin position="442"/>
        <end position="459"/>
    </location>
</feature>
<dbReference type="Pfam" id="PF01757">
    <property type="entry name" value="Acyl_transf_3"/>
    <property type="match status" value="1"/>
</dbReference>
<proteinExistence type="predicted"/>
<feature type="transmembrane region" description="Helical" evidence="9">
    <location>
        <begin position="194"/>
        <end position="216"/>
    </location>
</feature>
<dbReference type="AlphaFoldDB" id="A0A6J6EBC7"/>
<feature type="transmembrane region" description="Helical" evidence="9">
    <location>
        <begin position="250"/>
        <end position="270"/>
    </location>
</feature>
<evidence type="ECO:0000313" key="11">
    <source>
        <dbReference type="EMBL" id="CAB4572589.1"/>
    </source>
</evidence>
<evidence type="ECO:0000256" key="9">
    <source>
        <dbReference type="SAM" id="Phobius"/>
    </source>
</evidence>
<evidence type="ECO:0000256" key="8">
    <source>
        <dbReference type="SAM" id="MobiDB-lite"/>
    </source>
</evidence>
<dbReference type="PANTHER" id="PTHR23028:SF53">
    <property type="entry name" value="ACYL_TRANSF_3 DOMAIN-CONTAINING PROTEIN"/>
    <property type="match status" value="1"/>
</dbReference>
<name>A0A6J6EBC7_9ZZZZ</name>
<feature type="region of interest" description="Disordered" evidence="8">
    <location>
        <begin position="442"/>
        <end position="475"/>
    </location>
</feature>
<protein>
    <submittedName>
        <fullName evidence="11">Unannotated protein</fullName>
    </submittedName>
</protein>
<evidence type="ECO:0000256" key="7">
    <source>
        <dbReference type="ARBA" id="ARBA00023315"/>
    </source>
</evidence>
<dbReference type="Gene3D" id="3.40.50.1110">
    <property type="entry name" value="SGNH hydrolase"/>
    <property type="match status" value="1"/>
</dbReference>
<feature type="transmembrane region" description="Helical" evidence="9">
    <location>
        <begin position="164"/>
        <end position="182"/>
    </location>
</feature>
<dbReference type="InterPro" id="IPR036514">
    <property type="entry name" value="SGNH_hydro_sf"/>
</dbReference>
<comment type="subcellular location">
    <subcellularLocation>
        <location evidence="1">Cell membrane</location>
        <topology evidence="1">Multi-pass membrane protein</topology>
    </subcellularLocation>
</comment>
<keyword evidence="6 9" id="KW-0472">Membrane</keyword>
<keyword evidence="3" id="KW-0808">Transferase</keyword>
<evidence type="ECO:0000256" key="1">
    <source>
        <dbReference type="ARBA" id="ARBA00004651"/>
    </source>
</evidence>
<reference evidence="11" key="1">
    <citation type="submission" date="2020-05" db="EMBL/GenBank/DDBJ databases">
        <authorList>
            <person name="Chiriac C."/>
            <person name="Salcher M."/>
            <person name="Ghai R."/>
            <person name="Kavagutti S V."/>
        </authorList>
    </citation>
    <scope>NUCLEOTIDE SEQUENCE</scope>
</reference>
<dbReference type="PANTHER" id="PTHR23028">
    <property type="entry name" value="ACETYLTRANSFERASE"/>
    <property type="match status" value="1"/>
</dbReference>
<dbReference type="EMBL" id="CAEZSR010000104">
    <property type="protein sequence ID" value="CAB4572589.1"/>
    <property type="molecule type" value="Genomic_DNA"/>
</dbReference>
<evidence type="ECO:0000256" key="3">
    <source>
        <dbReference type="ARBA" id="ARBA00022679"/>
    </source>
</evidence>
<feature type="transmembrane region" description="Helical" evidence="9">
    <location>
        <begin position="35"/>
        <end position="52"/>
    </location>
</feature>
<dbReference type="InterPro" id="IPR050879">
    <property type="entry name" value="Acyltransferase_3"/>
</dbReference>
<dbReference type="SUPFAM" id="SSF52266">
    <property type="entry name" value="SGNH hydrolase"/>
    <property type="match status" value="1"/>
</dbReference>
<evidence type="ECO:0000256" key="5">
    <source>
        <dbReference type="ARBA" id="ARBA00022989"/>
    </source>
</evidence>
<evidence type="ECO:0000256" key="2">
    <source>
        <dbReference type="ARBA" id="ARBA00022475"/>
    </source>
</evidence>
<dbReference type="GO" id="GO:0016747">
    <property type="term" value="F:acyltransferase activity, transferring groups other than amino-acyl groups"/>
    <property type="evidence" value="ECO:0007669"/>
    <property type="project" value="InterPro"/>
</dbReference>
<evidence type="ECO:0000256" key="6">
    <source>
        <dbReference type="ARBA" id="ARBA00023136"/>
    </source>
</evidence>
<feature type="domain" description="Acyltransferase 3" evidence="10">
    <location>
        <begin position="6"/>
        <end position="357"/>
    </location>
</feature>
<feature type="transmembrane region" description="Helical" evidence="9">
    <location>
        <begin position="73"/>
        <end position="94"/>
    </location>
</feature>
<keyword evidence="5 9" id="KW-1133">Transmembrane helix</keyword>